<accession>A0A8H5ZG33</accession>
<reference evidence="2" key="1">
    <citation type="submission" date="2019-11" db="EMBL/GenBank/DDBJ databases">
        <title>Bipolaris sorokiniana Genome sequencing.</title>
        <authorList>
            <person name="Wang H."/>
        </authorList>
    </citation>
    <scope>NUCLEOTIDE SEQUENCE</scope>
</reference>
<gene>
    <name evidence="2" type="ORF">GGP41_009687</name>
</gene>
<comment type="caution">
    <text evidence="2">The sequence shown here is derived from an EMBL/GenBank/DDBJ whole genome shotgun (WGS) entry which is preliminary data.</text>
</comment>
<organism evidence="2 3">
    <name type="scientific">Cochliobolus sativus</name>
    <name type="common">Common root rot and spot blotch fungus</name>
    <name type="synonym">Bipolaris sorokiniana</name>
    <dbReference type="NCBI Taxonomy" id="45130"/>
    <lineage>
        <taxon>Eukaryota</taxon>
        <taxon>Fungi</taxon>
        <taxon>Dikarya</taxon>
        <taxon>Ascomycota</taxon>
        <taxon>Pezizomycotina</taxon>
        <taxon>Dothideomycetes</taxon>
        <taxon>Pleosporomycetidae</taxon>
        <taxon>Pleosporales</taxon>
        <taxon>Pleosporineae</taxon>
        <taxon>Pleosporaceae</taxon>
        <taxon>Bipolaris</taxon>
    </lineage>
</organism>
<feature type="chain" id="PRO_5034393759" evidence="1">
    <location>
        <begin position="19"/>
        <end position="438"/>
    </location>
</feature>
<protein>
    <submittedName>
        <fullName evidence="2">Uncharacterized protein</fullName>
    </submittedName>
</protein>
<dbReference type="AlphaFoldDB" id="A0A8H5ZG33"/>
<dbReference type="Proteomes" id="UP000624244">
    <property type="component" value="Unassembled WGS sequence"/>
</dbReference>
<keyword evidence="1" id="KW-0732">Signal</keyword>
<evidence type="ECO:0000313" key="3">
    <source>
        <dbReference type="Proteomes" id="UP000624244"/>
    </source>
</evidence>
<feature type="signal peptide" evidence="1">
    <location>
        <begin position="1"/>
        <end position="18"/>
    </location>
</feature>
<evidence type="ECO:0000313" key="2">
    <source>
        <dbReference type="EMBL" id="KAF5848560.1"/>
    </source>
</evidence>
<dbReference type="EMBL" id="WNKQ01000010">
    <property type="protein sequence ID" value="KAF5848560.1"/>
    <property type="molecule type" value="Genomic_DNA"/>
</dbReference>
<evidence type="ECO:0000256" key="1">
    <source>
        <dbReference type="SAM" id="SignalP"/>
    </source>
</evidence>
<sequence>MIPNNLILLSALAASALAAPSGVVKRQSNEDNLWQVPVRRDPKEPGQDRWTQINSVVTPIDKAADDNRKFSYYPSLYNMGGALFLLFSGAPKDVDGMGQDVRISYSTDGKWSKPEIAFPAALLPNQTTIETSEYYCKRGIPQRALQALSIVYIGGGESDATYYAVAQSSDNVCPGHTESAGRIARKLRRDPLAGETFSGDPCWIETNDYTGSHEWAETVYGTKYQMKVCDDKEKILAALSNPQSVPSQATSLFNEPLVAADGKHNVSYPTNAIYLPGSSDTGRYMRFWADVSMRNKTGNAFVEFTNDLTGKDWFPATEDGSKIQQTNIYSSYKAWFGSSEGSSQLRVYVSNSGMNSDSSQEILTVATSRGDDLAFRNIGILRSDSEEKVPVGTRPIYGSDLAGFYWPSAVFQGDKLVVAYSENKANIQVSTINFADLP</sequence>
<proteinExistence type="predicted"/>
<name>A0A8H5ZG33_COCSA</name>